<dbReference type="InterPro" id="IPR052704">
    <property type="entry name" value="ECF_Sigma-70_Domain"/>
</dbReference>
<dbReference type="OrthoDB" id="3211555at2"/>
<dbReference type="NCBIfam" id="TIGR02937">
    <property type="entry name" value="sigma70-ECF"/>
    <property type="match status" value="1"/>
</dbReference>
<dbReference type="Proteomes" id="UP000192634">
    <property type="component" value="Unassembled WGS sequence"/>
</dbReference>
<evidence type="ECO:0000259" key="7">
    <source>
        <dbReference type="Pfam" id="PF08281"/>
    </source>
</evidence>
<evidence type="ECO:0000313" key="11">
    <source>
        <dbReference type="Proteomes" id="UP000593998"/>
    </source>
</evidence>
<evidence type="ECO:0000313" key="8">
    <source>
        <dbReference type="EMBL" id="QOK23982.1"/>
    </source>
</evidence>
<gene>
    <name evidence="8" type="ORF">IGS73_06295</name>
    <name evidence="9" type="ORF">SAMN06296429_105137</name>
</gene>
<dbReference type="SUPFAM" id="SSF54427">
    <property type="entry name" value="NTF2-like"/>
    <property type="match status" value="1"/>
</dbReference>
<dbReference type="EMBL" id="CP062789">
    <property type="protein sequence ID" value="QOK23982.1"/>
    <property type="molecule type" value="Genomic_DNA"/>
</dbReference>
<dbReference type="Proteomes" id="UP000593998">
    <property type="component" value="Chromosome"/>
</dbReference>
<feature type="domain" description="RNA polymerase sigma-70 region 2" evidence="6">
    <location>
        <begin position="13"/>
        <end position="74"/>
    </location>
</feature>
<protein>
    <submittedName>
        <fullName evidence="9">RNA polymerase sigma-70 factor, ECF subfamily</fullName>
    </submittedName>
    <submittedName>
        <fullName evidence="8">Sigma-70 family RNA polymerase sigma factor</fullName>
    </submittedName>
</protein>
<keyword evidence="3" id="KW-0805">Transcription regulation</keyword>
<evidence type="ECO:0000256" key="3">
    <source>
        <dbReference type="ARBA" id="ARBA00023015"/>
    </source>
</evidence>
<dbReference type="RefSeq" id="WP_084450536.1">
    <property type="nucleotide sequence ID" value="NZ_CBDRLL010000005.1"/>
</dbReference>
<dbReference type="GO" id="GO:0003677">
    <property type="term" value="F:DNA binding"/>
    <property type="evidence" value="ECO:0007669"/>
    <property type="project" value="InterPro"/>
</dbReference>
<dbReference type="PANTHER" id="PTHR30173:SF43">
    <property type="entry name" value="ECF RNA POLYMERASE SIGMA FACTOR SIGI-RELATED"/>
    <property type="match status" value="1"/>
</dbReference>
<dbReference type="InterPro" id="IPR013325">
    <property type="entry name" value="RNA_pol_sigma_r2"/>
</dbReference>
<dbReference type="Gene3D" id="3.10.450.50">
    <property type="match status" value="1"/>
</dbReference>
<evidence type="ECO:0000259" key="6">
    <source>
        <dbReference type="Pfam" id="PF04542"/>
    </source>
</evidence>
<dbReference type="InterPro" id="IPR014284">
    <property type="entry name" value="RNA_pol_sigma-70_dom"/>
</dbReference>
<dbReference type="InterPro" id="IPR032710">
    <property type="entry name" value="NTF2-like_dom_sf"/>
</dbReference>
<name>A0A1W2A7X0_9MICO</name>
<dbReference type="InterPro" id="IPR013249">
    <property type="entry name" value="RNA_pol_sigma70_r4_t2"/>
</dbReference>
<dbReference type="SUPFAM" id="SSF88946">
    <property type="entry name" value="Sigma2 domain of RNA polymerase sigma factors"/>
    <property type="match status" value="1"/>
</dbReference>
<dbReference type="GO" id="GO:0006352">
    <property type="term" value="P:DNA-templated transcription initiation"/>
    <property type="evidence" value="ECO:0007669"/>
    <property type="project" value="InterPro"/>
</dbReference>
<dbReference type="Gene3D" id="1.10.10.10">
    <property type="entry name" value="Winged helix-like DNA-binding domain superfamily/Winged helix DNA-binding domain"/>
    <property type="match status" value="1"/>
</dbReference>
<evidence type="ECO:0000313" key="10">
    <source>
        <dbReference type="Proteomes" id="UP000192634"/>
    </source>
</evidence>
<feature type="domain" description="RNA polymerase sigma factor 70 region 4 type 2" evidence="7">
    <location>
        <begin position="110"/>
        <end position="160"/>
    </location>
</feature>
<evidence type="ECO:0000256" key="5">
    <source>
        <dbReference type="ARBA" id="ARBA00023163"/>
    </source>
</evidence>
<organism evidence="9 10">
    <name type="scientific">Janibacter indicus</name>
    <dbReference type="NCBI Taxonomy" id="857417"/>
    <lineage>
        <taxon>Bacteria</taxon>
        <taxon>Bacillati</taxon>
        <taxon>Actinomycetota</taxon>
        <taxon>Actinomycetes</taxon>
        <taxon>Micrococcales</taxon>
        <taxon>Intrasporangiaceae</taxon>
        <taxon>Janibacter</taxon>
    </lineage>
</organism>
<accession>A0A1W2A7X0</accession>
<keyword evidence="4" id="KW-0731">Sigma factor</keyword>
<keyword evidence="5" id="KW-0804">Transcription</keyword>
<dbReference type="Gene3D" id="1.10.1740.10">
    <property type="match status" value="1"/>
</dbReference>
<dbReference type="InterPro" id="IPR007627">
    <property type="entry name" value="RNA_pol_sigma70_r2"/>
</dbReference>
<dbReference type="SUPFAM" id="SSF88659">
    <property type="entry name" value="Sigma3 and sigma4 domains of RNA polymerase sigma factors"/>
    <property type="match status" value="1"/>
</dbReference>
<evidence type="ECO:0000313" key="9">
    <source>
        <dbReference type="EMBL" id="SMC56736.1"/>
    </source>
</evidence>
<evidence type="ECO:0000256" key="1">
    <source>
        <dbReference type="ARBA" id="ARBA00010641"/>
    </source>
</evidence>
<dbReference type="Pfam" id="PF08281">
    <property type="entry name" value="Sigma70_r4_2"/>
    <property type="match status" value="1"/>
</dbReference>
<reference evidence="9 10" key="1">
    <citation type="submission" date="2017-04" db="EMBL/GenBank/DDBJ databases">
        <authorList>
            <person name="Afonso C.L."/>
            <person name="Miller P.J."/>
            <person name="Scott M.A."/>
            <person name="Spackman E."/>
            <person name="Goraichik I."/>
            <person name="Dimitrov K.M."/>
            <person name="Suarez D.L."/>
            <person name="Swayne D.E."/>
        </authorList>
    </citation>
    <scope>NUCLEOTIDE SEQUENCE [LARGE SCALE GENOMIC DNA]</scope>
    <source>
        <strain evidence="9 10">CGMCC 1.12511</strain>
    </source>
</reference>
<evidence type="ECO:0000256" key="4">
    <source>
        <dbReference type="ARBA" id="ARBA00023082"/>
    </source>
</evidence>
<dbReference type="GO" id="GO:0016987">
    <property type="term" value="F:sigma factor activity"/>
    <property type="evidence" value="ECO:0007669"/>
    <property type="project" value="UniProtKB-KW"/>
</dbReference>
<evidence type="ECO:0000256" key="2">
    <source>
        <dbReference type="ARBA" id="ARBA00011344"/>
    </source>
</evidence>
<dbReference type="InterPro" id="IPR013324">
    <property type="entry name" value="RNA_pol_sigma_r3/r4-like"/>
</dbReference>
<dbReference type="InterPro" id="IPR036388">
    <property type="entry name" value="WH-like_DNA-bd_sf"/>
</dbReference>
<comment type="similarity">
    <text evidence="1">Belongs to the sigma-70 factor family. ECF subfamily.</text>
</comment>
<comment type="subunit">
    <text evidence="2">Interacts transiently with the RNA polymerase catalytic core formed by RpoA, RpoB, RpoC and RpoZ (2 alpha, 1 beta, 1 beta' and 1 omega subunit) to form the RNA polymerase holoenzyme that can initiate transcription.</text>
</comment>
<dbReference type="AlphaFoldDB" id="A0A1W2A7X0"/>
<dbReference type="PANTHER" id="PTHR30173">
    <property type="entry name" value="SIGMA 19 FACTOR"/>
    <property type="match status" value="1"/>
</dbReference>
<reference evidence="8 11" key="2">
    <citation type="submission" date="2020-10" db="EMBL/GenBank/DDBJ databases">
        <title>Janibacter indicus TT2 genome sequence.</title>
        <authorList>
            <person name="Lee K."/>
            <person name="Ganzorig M."/>
        </authorList>
    </citation>
    <scope>NUCLEOTIDE SEQUENCE [LARGE SCALE GENOMIC DNA]</scope>
    <source>
        <strain evidence="8 11">TT2</strain>
    </source>
</reference>
<sequence length="291" mass="31342">MSDEAQLARDFDAERARLTALAQRMLGSNAEAEDAVQEAWLRLSRQAAGTVDNVAGWLTTVVGRICLDVLRSRRNHPQASLDERLPELVVTEDEGGPEDSAVVADSVGLALLVVLDTLGPDERLAFVLHDMFAVPFAEIGPIVGRSPDAAKMLASRARRKVQGAPVTGEGRARQREVVDAFVAAAREGDFERLLELLDPDIQWQTHHPHGRVVRLGRTEIVAAADRGLRATGVVRRVLVNGEPGILTWSRSGKPLGLMACTVSGGRITEVVAVLDPTRLASMDLPSPHGPT</sequence>
<dbReference type="Pfam" id="PF04542">
    <property type="entry name" value="Sigma70_r2"/>
    <property type="match status" value="1"/>
</dbReference>
<proteinExistence type="inferred from homology"/>
<dbReference type="EMBL" id="FWXN01000005">
    <property type="protein sequence ID" value="SMC56736.1"/>
    <property type="molecule type" value="Genomic_DNA"/>
</dbReference>